<dbReference type="Proteomes" id="UP000184268">
    <property type="component" value="Unassembled WGS sequence"/>
</dbReference>
<name>A0A1M5TFA0_9GAMM</name>
<feature type="region of interest" description="Disordered" evidence="1">
    <location>
        <begin position="129"/>
        <end position="154"/>
    </location>
</feature>
<evidence type="ECO:0000313" key="3">
    <source>
        <dbReference type="Proteomes" id="UP000184268"/>
    </source>
</evidence>
<gene>
    <name evidence="2" type="ORF">SAMN02745129_2119</name>
</gene>
<evidence type="ECO:0008006" key="4">
    <source>
        <dbReference type="Google" id="ProtNLM"/>
    </source>
</evidence>
<reference evidence="2 3" key="1">
    <citation type="submission" date="2016-11" db="EMBL/GenBank/DDBJ databases">
        <authorList>
            <person name="Jaros S."/>
            <person name="Januszkiewicz K."/>
            <person name="Wedrychowicz H."/>
        </authorList>
    </citation>
    <scope>NUCLEOTIDE SEQUENCE [LARGE SCALE GENOMIC DNA]</scope>
    <source>
        <strain evidence="2 3">DSM 16917</strain>
    </source>
</reference>
<dbReference type="STRING" id="299255.SAMN02745129_2119"/>
<proteinExistence type="predicted"/>
<dbReference type="EMBL" id="FQXG01000003">
    <property type="protein sequence ID" value="SHH49358.1"/>
    <property type="molecule type" value="Genomic_DNA"/>
</dbReference>
<dbReference type="RefSeq" id="WP_067663286.1">
    <property type="nucleotide sequence ID" value="NZ_FQXG01000003.1"/>
</dbReference>
<evidence type="ECO:0000256" key="1">
    <source>
        <dbReference type="SAM" id="MobiDB-lite"/>
    </source>
</evidence>
<dbReference type="AlphaFoldDB" id="A0A1M5TFA0"/>
<sequence length="154" mass="17234">MSSKWKALFDDMTLFLNASETIIQTVPTARTAAAQFQQGQFVSAMDTIELQTHIAGERLQRIQAECKQAMGAYDPEIMRRWLDQQPAAAELWQRCKTAGELAKAELTLLQEMMQANQAFFNQVKASASPYDPELRSESDAPKLYGKRGIISGSE</sequence>
<keyword evidence="3" id="KW-1185">Reference proteome</keyword>
<evidence type="ECO:0000313" key="2">
    <source>
        <dbReference type="EMBL" id="SHH49358.1"/>
    </source>
</evidence>
<organism evidence="2 3">
    <name type="scientific">Ferrimonas marina</name>
    <dbReference type="NCBI Taxonomy" id="299255"/>
    <lineage>
        <taxon>Bacteria</taxon>
        <taxon>Pseudomonadati</taxon>
        <taxon>Pseudomonadota</taxon>
        <taxon>Gammaproteobacteria</taxon>
        <taxon>Alteromonadales</taxon>
        <taxon>Ferrimonadaceae</taxon>
        <taxon>Ferrimonas</taxon>
    </lineage>
</organism>
<accession>A0A1M5TFA0</accession>
<protein>
    <recommendedName>
        <fullName evidence="4">Flagella synthesis protein FlgN</fullName>
    </recommendedName>
</protein>